<organism evidence="2 3">
    <name type="scientific">Rubripirellula lacrimiformis</name>
    <dbReference type="NCBI Taxonomy" id="1930273"/>
    <lineage>
        <taxon>Bacteria</taxon>
        <taxon>Pseudomonadati</taxon>
        <taxon>Planctomycetota</taxon>
        <taxon>Planctomycetia</taxon>
        <taxon>Pirellulales</taxon>
        <taxon>Pirellulaceae</taxon>
        <taxon>Rubripirellula</taxon>
    </lineage>
</organism>
<reference evidence="2 3" key="1">
    <citation type="submission" date="2019-02" db="EMBL/GenBank/DDBJ databases">
        <title>Deep-cultivation of Planctomycetes and their phenomic and genomic characterization uncovers novel biology.</title>
        <authorList>
            <person name="Wiegand S."/>
            <person name="Jogler M."/>
            <person name="Boedeker C."/>
            <person name="Pinto D."/>
            <person name="Vollmers J."/>
            <person name="Rivas-Marin E."/>
            <person name="Kohn T."/>
            <person name="Peeters S.H."/>
            <person name="Heuer A."/>
            <person name="Rast P."/>
            <person name="Oberbeckmann S."/>
            <person name="Bunk B."/>
            <person name="Jeske O."/>
            <person name="Meyerdierks A."/>
            <person name="Storesund J.E."/>
            <person name="Kallscheuer N."/>
            <person name="Luecker S."/>
            <person name="Lage O.M."/>
            <person name="Pohl T."/>
            <person name="Merkel B.J."/>
            <person name="Hornburger P."/>
            <person name="Mueller R.-W."/>
            <person name="Bruemmer F."/>
            <person name="Labrenz M."/>
            <person name="Spormann A.M."/>
            <person name="Op den Camp H."/>
            <person name="Overmann J."/>
            <person name="Amann R."/>
            <person name="Jetten M.S.M."/>
            <person name="Mascher T."/>
            <person name="Medema M.H."/>
            <person name="Devos D.P."/>
            <person name="Kaster A.-K."/>
            <person name="Ovreas L."/>
            <person name="Rohde M."/>
            <person name="Galperin M.Y."/>
            <person name="Jogler C."/>
        </authorList>
    </citation>
    <scope>NUCLEOTIDE SEQUENCE [LARGE SCALE GENOMIC DNA]</scope>
    <source>
        <strain evidence="2 3">K22_7</strain>
    </source>
</reference>
<dbReference type="EMBL" id="CP036525">
    <property type="protein sequence ID" value="QDT07186.1"/>
    <property type="molecule type" value="Genomic_DNA"/>
</dbReference>
<proteinExistence type="predicted"/>
<sequence>MNGNTAMGVNQVIEDLGFPPTDVEQRCRQSPKRPTYSDTK</sequence>
<dbReference type="Proteomes" id="UP000318538">
    <property type="component" value="Chromosome"/>
</dbReference>
<dbReference type="AlphaFoldDB" id="A0A517NJ78"/>
<protein>
    <submittedName>
        <fullName evidence="2">Uncharacterized protein</fullName>
    </submittedName>
</protein>
<name>A0A517NJ78_9BACT</name>
<feature type="region of interest" description="Disordered" evidence="1">
    <location>
        <begin position="1"/>
        <end position="40"/>
    </location>
</feature>
<evidence type="ECO:0000256" key="1">
    <source>
        <dbReference type="SAM" id="MobiDB-lite"/>
    </source>
</evidence>
<accession>A0A517NJ78</accession>
<evidence type="ECO:0000313" key="3">
    <source>
        <dbReference type="Proteomes" id="UP000318538"/>
    </source>
</evidence>
<evidence type="ECO:0000313" key="2">
    <source>
        <dbReference type="EMBL" id="QDT07186.1"/>
    </source>
</evidence>
<dbReference type="KEGG" id="rlc:K227x_56110"/>
<keyword evidence="3" id="KW-1185">Reference proteome</keyword>
<gene>
    <name evidence="2" type="ORF">K227x_56110</name>
</gene>